<feature type="coiled-coil region" evidence="8">
    <location>
        <begin position="39"/>
        <end position="97"/>
    </location>
</feature>
<evidence type="ECO:0000256" key="8">
    <source>
        <dbReference type="SAM" id="Coils"/>
    </source>
</evidence>
<evidence type="ECO:0000256" key="3">
    <source>
        <dbReference type="ARBA" id="ARBA00022448"/>
    </source>
</evidence>
<keyword evidence="5 9" id="KW-1133">Transmembrane helix</keyword>
<evidence type="ECO:0000259" key="10">
    <source>
        <dbReference type="PROSITE" id="PS50192"/>
    </source>
</evidence>
<dbReference type="GO" id="GO:0000139">
    <property type="term" value="C:Golgi membrane"/>
    <property type="evidence" value="ECO:0007669"/>
    <property type="project" value="TreeGrafter"/>
</dbReference>
<dbReference type="SMART" id="SM00397">
    <property type="entry name" value="t_SNARE"/>
    <property type="match status" value="1"/>
</dbReference>
<dbReference type="Proteomes" id="UP000002899">
    <property type="component" value="Chromosome III"/>
</dbReference>
<accession>A0A1R4ABZ4</accession>
<evidence type="ECO:0000256" key="7">
    <source>
        <dbReference type="ARBA" id="ARBA00023136"/>
    </source>
</evidence>
<dbReference type="OrthoDB" id="421009at2759"/>
<comment type="subcellular location">
    <subcellularLocation>
        <location evidence="1">Membrane</location>
        <topology evidence="1">Single-pass type IV membrane protein</topology>
    </subcellularLocation>
</comment>
<dbReference type="PANTHER" id="PTHR19957">
    <property type="entry name" value="SYNTAXIN"/>
    <property type="match status" value="1"/>
</dbReference>
<name>A0A1R4ABZ4_BABMR</name>
<dbReference type="GO" id="GO:0006906">
    <property type="term" value="P:vesicle fusion"/>
    <property type="evidence" value="ECO:0007669"/>
    <property type="project" value="TreeGrafter"/>
</dbReference>
<dbReference type="CDD" id="cd15844">
    <property type="entry name" value="SNARE_syntaxin5"/>
    <property type="match status" value="1"/>
</dbReference>
<dbReference type="InterPro" id="IPR010989">
    <property type="entry name" value="SNARE"/>
</dbReference>
<evidence type="ECO:0000256" key="4">
    <source>
        <dbReference type="ARBA" id="ARBA00022692"/>
    </source>
</evidence>
<dbReference type="GO" id="GO:0031201">
    <property type="term" value="C:SNARE complex"/>
    <property type="evidence" value="ECO:0007669"/>
    <property type="project" value="TreeGrafter"/>
</dbReference>
<organism evidence="11 12">
    <name type="scientific">Babesia microti (strain RI)</name>
    <dbReference type="NCBI Taxonomy" id="1133968"/>
    <lineage>
        <taxon>Eukaryota</taxon>
        <taxon>Sar</taxon>
        <taxon>Alveolata</taxon>
        <taxon>Apicomplexa</taxon>
        <taxon>Aconoidasida</taxon>
        <taxon>Piroplasmida</taxon>
        <taxon>Babesiidae</taxon>
        <taxon>Babesia</taxon>
    </lineage>
</organism>
<dbReference type="SUPFAM" id="SSF47661">
    <property type="entry name" value="t-snare proteins"/>
    <property type="match status" value="1"/>
</dbReference>
<keyword evidence="4 9" id="KW-0812">Transmembrane</keyword>
<dbReference type="GeneID" id="24425248"/>
<evidence type="ECO:0000313" key="11">
    <source>
        <dbReference type="EMBL" id="SJK86532.1"/>
    </source>
</evidence>
<evidence type="ECO:0000256" key="5">
    <source>
        <dbReference type="ARBA" id="ARBA00022989"/>
    </source>
</evidence>
<gene>
    <name evidence="11" type="ORF">BMR1_03g03030</name>
</gene>
<keyword evidence="6 8" id="KW-0175">Coiled coil</keyword>
<dbReference type="InterPro" id="IPR045242">
    <property type="entry name" value="Syntaxin"/>
</dbReference>
<dbReference type="KEGG" id="bmic:BMR1_03g03030"/>
<dbReference type="GO" id="GO:0000149">
    <property type="term" value="F:SNARE binding"/>
    <property type="evidence" value="ECO:0007669"/>
    <property type="project" value="TreeGrafter"/>
</dbReference>
<reference evidence="11 12" key="2">
    <citation type="journal article" date="2013" name="PLoS ONE">
        <title>Whole genome mapping and re-organization of the nuclear and mitochondrial genomes of Babesia microti isolates.</title>
        <authorList>
            <person name="Cornillot E."/>
            <person name="Dassouli A."/>
            <person name="Garg A."/>
            <person name="Pachikara N."/>
            <person name="Randazzo S."/>
            <person name="Depoix D."/>
            <person name="Carcy B."/>
            <person name="Delbecq S."/>
            <person name="Frutos R."/>
            <person name="Silva J.C."/>
            <person name="Sutton R."/>
            <person name="Krause P.J."/>
            <person name="Mamoun C.B."/>
        </authorList>
    </citation>
    <scope>NUCLEOTIDE SEQUENCE [LARGE SCALE GENOMIC DNA]</scope>
    <source>
        <strain evidence="11 12">RI</strain>
    </source>
</reference>
<protein>
    <submittedName>
        <fullName evidence="11">Syntaxin 5</fullName>
    </submittedName>
</protein>
<keyword evidence="7 9" id="KW-0472">Membrane</keyword>
<dbReference type="PROSITE" id="PS50192">
    <property type="entry name" value="T_SNARE"/>
    <property type="match status" value="1"/>
</dbReference>
<comment type="similarity">
    <text evidence="2">Belongs to the syntaxin family.</text>
</comment>
<evidence type="ECO:0000313" key="12">
    <source>
        <dbReference type="Proteomes" id="UP000002899"/>
    </source>
</evidence>
<dbReference type="GO" id="GO:0006886">
    <property type="term" value="P:intracellular protein transport"/>
    <property type="evidence" value="ECO:0007669"/>
    <property type="project" value="TreeGrafter"/>
</dbReference>
<dbReference type="GO" id="GO:0048278">
    <property type="term" value="P:vesicle docking"/>
    <property type="evidence" value="ECO:0007669"/>
    <property type="project" value="TreeGrafter"/>
</dbReference>
<dbReference type="EMBL" id="LN871598">
    <property type="protein sequence ID" value="SJK86532.1"/>
    <property type="molecule type" value="Genomic_DNA"/>
</dbReference>
<dbReference type="GO" id="GO:0006888">
    <property type="term" value="P:endoplasmic reticulum to Golgi vesicle-mediated transport"/>
    <property type="evidence" value="ECO:0007669"/>
    <property type="project" value="TreeGrafter"/>
</dbReference>
<dbReference type="GO" id="GO:0005484">
    <property type="term" value="F:SNAP receptor activity"/>
    <property type="evidence" value="ECO:0007669"/>
    <property type="project" value="TreeGrafter"/>
</dbReference>
<feature type="transmembrane region" description="Helical" evidence="9">
    <location>
        <begin position="271"/>
        <end position="290"/>
    </location>
</feature>
<dbReference type="RefSeq" id="XP_021338680.1">
    <property type="nucleotide sequence ID" value="XM_021482128.1"/>
</dbReference>
<dbReference type="Pfam" id="PF05739">
    <property type="entry name" value="SNARE"/>
    <property type="match status" value="1"/>
</dbReference>
<evidence type="ECO:0000256" key="9">
    <source>
        <dbReference type="SAM" id="Phobius"/>
    </source>
</evidence>
<keyword evidence="12" id="KW-1185">Reference proteome</keyword>
<evidence type="ECO:0000256" key="6">
    <source>
        <dbReference type="ARBA" id="ARBA00023054"/>
    </source>
</evidence>
<dbReference type="VEuPathDB" id="PiroplasmaDB:BMR1_03g03030"/>
<sequence length="291" mass="34028">MAGYIDRTNIFHYEIARLGGTTPSILNKEYNKNHIDEQSNNVKNELNSLDLKLDRLAELSKRSGIYSDNSDHLNHLINQIKKDLSDINENLETLSTSNKQMKYSNKHTKLHYANIVDYLKSSFVSKTNKFKDILQQRTETMKKQENRRKMYTFRGNTSLTPSNNHTSSFVLDEEIQQVHDRKNVDIESGQVIKNRGRQNYIAQARQEAIVNVQRAIWDLSQIFNKVAQMVSEQDMMIQRIDEETDISIDNIKRGQIELSKYLKKLSSRRGLIIRMLCIIFVFIIIFVLIIR</sequence>
<evidence type="ECO:0000256" key="2">
    <source>
        <dbReference type="ARBA" id="ARBA00009063"/>
    </source>
</evidence>
<dbReference type="PANTHER" id="PTHR19957:SF3">
    <property type="entry name" value="SYNTAXIN-5"/>
    <property type="match status" value="1"/>
</dbReference>
<dbReference type="InterPro" id="IPR000727">
    <property type="entry name" value="T_SNARE_dom"/>
</dbReference>
<keyword evidence="3" id="KW-0813">Transport</keyword>
<evidence type="ECO:0000256" key="1">
    <source>
        <dbReference type="ARBA" id="ARBA00004211"/>
    </source>
</evidence>
<reference evidence="11 12" key="1">
    <citation type="journal article" date="2012" name="Nucleic Acids Res.">
        <title>Sequencing of the smallest Apicomplexan genome from the human pathogen Babesia microti.</title>
        <authorList>
            <person name="Cornillot E."/>
            <person name="Hadj-Kaddour K."/>
            <person name="Dassouli A."/>
            <person name="Noel B."/>
            <person name="Ranwez V."/>
            <person name="Vacherie B."/>
            <person name="Augagneur Y."/>
            <person name="Bres V."/>
            <person name="Duclos A."/>
            <person name="Randazzo S."/>
            <person name="Carcy B."/>
            <person name="Debierre-Grockiego F."/>
            <person name="Delbecq S."/>
            <person name="Moubri-Menage K."/>
            <person name="Shams-Eldin H."/>
            <person name="Usmani-Brown S."/>
            <person name="Bringaud F."/>
            <person name="Wincker P."/>
            <person name="Vivares C.P."/>
            <person name="Schwarz R.T."/>
            <person name="Schetters T.P."/>
            <person name="Krause P.J."/>
            <person name="Gorenflot A."/>
            <person name="Berry V."/>
            <person name="Barbe V."/>
            <person name="Ben Mamoun C."/>
        </authorList>
    </citation>
    <scope>NUCLEOTIDE SEQUENCE [LARGE SCALE GENOMIC DNA]</scope>
    <source>
        <strain evidence="11 12">RI</strain>
    </source>
</reference>
<feature type="domain" description="T-SNARE coiled-coil homology" evidence="10">
    <location>
        <begin position="199"/>
        <end position="261"/>
    </location>
</feature>
<proteinExistence type="inferred from homology"/>
<dbReference type="AlphaFoldDB" id="A0A1R4ABZ4"/>
<dbReference type="Gene3D" id="1.20.58.70">
    <property type="match status" value="1"/>
</dbReference>
<reference evidence="11 12" key="3">
    <citation type="journal article" date="2016" name="Sci. Rep.">
        <title>Genome-wide diversity and gene expression profiling of Babesia microti isolates identify polymorphic genes that mediate host-pathogen interactions.</title>
        <authorList>
            <person name="Silva J.C."/>
            <person name="Cornillot E."/>
            <person name="McCracken C."/>
            <person name="Usmani-Brown S."/>
            <person name="Dwivedi A."/>
            <person name="Ifeonu O.O."/>
            <person name="Crabtree J."/>
            <person name="Gotia H.T."/>
            <person name="Virji A.Z."/>
            <person name="Reynes C."/>
            <person name="Colinge J."/>
            <person name="Kumar V."/>
            <person name="Lawres L."/>
            <person name="Pazzi J.E."/>
            <person name="Pablo J.V."/>
            <person name="Hung C."/>
            <person name="Brancato J."/>
            <person name="Kumari P."/>
            <person name="Orvis J."/>
            <person name="Tretina K."/>
            <person name="Chibucos M."/>
            <person name="Ott S."/>
            <person name="Sadzewicz L."/>
            <person name="Sengamalay N."/>
            <person name="Shetty A.C."/>
            <person name="Su Q."/>
            <person name="Tallon L."/>
            <person name="Fraser C.M."/>
            <person name="Frutos R."/>
            <person name="Molina D.M."/>
            <person name="Krause P.J."/>
            <person name="Ben Mamoun C."/>
        </authorList>
    </citation>
    <scope>NUCLEOTIDE SEQUENCE [LARGE SCALE GENOMIC DNA]</scope>
    <source>
        <strain evidence="11 12">RI</strain>
    </source>
</reference>